<feature type="domain" description="VWFA" evidence="2">
    <location>
        <begin position="16"/>
        <end position="193"/>
    </location>
</feature>
<dbReference type="PROSITE" id="PS50234">
    <property type="entry name" value="VWFA"/>
    <property type="match status" value="1"/>
</dbReference>
<dbReference type="AlphaFoldDB" id="A0A1H4AQ00"/>
<evidence type="ECO:0000256" key="1">
    <source>
        <dbReference type="SAM" id="MobiDB-lite"/>
    </source>
</evidence>
<feature type="region of interest" description="Disordered" evidence="1">
    <location>
        <begin position="221"/>
        <end position="251"/>
    </location>
</feature>
<gene>
    <name evidence="3" type="ORF">SAMN05216462_1312</name>
</gene>
<organism evidence="3 4">
    <name type="scientific">Xylanibacter ruminicola</name>
    <name type="common">Prevotella ruminicola</name>
    <dbReference type="NCBI Taxonomy" id="839"/>
    <lineage>
        <taxon>Bacteria</taxon>
        <taxon>Pseudomonadati</taxon>
        <taxon>Bacteroidota</taxon>
        <taxon>Bacteroidia</taxon>
        <taxon>Bacteroidales</taxon>
        <taxon>Prevotellaceae</taxon>
        <taxon>Xylanibacter</taxon>
    </lineage>
</organism>
<dbReference type="Gene3D" id="3.40.50.410">
    <property type="entry name" value="von Willebrand factor, type A domain"/>
    <property type="match status" value="1"/>
</dbReference>
<dbReference type="SUPFAM" id="SSF53300">
    <property type="entry name" value="vWA-like"/>
    <property type="match status" value="1"/>
</dbReference>
<name>A0A1H4AQ00_XYLRU</name>
<dbReference type="InterPro" id="IPR002035">
    <property type="entry name" value="VWF_A"/>
</dbReference>
<dbReference type="InterPro" id="IPR036465">
    <property type="entry name" value="vWFA_dom_sf"/>
</dbReference>
<feature type="compositionally biased region" description="Polar residues" evidence="1">
    <location>
        <begin position="234"/>
        <end position="251"/>
    </location>
</feature>
<dbReference type="OrthoDB" id="9806395at2"/>
<protein>
    <submittedName>
        <fullName evidence="3">Uncharacterized conserved protein YegL, contains vWA domain of TerY type</fullName>
    </submittedName>
</protein>
<evidence type="ECO:0000313" key="3">
    <source>
        <dbReference type="EMBL" id="SEA37792.1"/>
    </source>
</evidence>
<accession>A0A1H4AQ00</accession>
<evidence type="ECO:0000313" key="4">
    <source>
        <dbReference type="Proteomes" id="UP000182257"/>
    </source>
</evidence>
<proteinExistence type="predicted"/>
<sequence length="251" mass="26668">MGLLDETVSVPRRTMTLFFLIDTSGSMEGNKIGAVNDAVANVLPMLDDISESNPDAEIKVAALEFSSGCTWLYDEPKLAKDFIWQDVVAGGLTSLGQACQELSAKLSRSGFMQAASGSFAPAIILLSDGGPTDDYQSGLRKLKDNNWFKAAIKIAIAIGDDADKDVLKDFTGSSEAVIPVHNIEALKQIIRVVAVTSSQIGSKSSTAGDTTKQEQVIKDVQDAAKDIDGAEPADSTSVNNVDSSQYIDDWG</sequence>
<dbReference type="RefSeq" id="WP_074760755.1">
    <property type="nucleotide sequence ID" value="NZ_FNRF01000002.1"/>
</dbReference>
<dbReference type="Pfam" id="PF00092">
    <property type="entry name" value="VWA"/>
    <property type="match status" value="1"/>
</dbReference>
<reference evidence="3 4" key="1">
    <citation type="submission" date="2016-10" db="EMBL/GenBank/DDBJ databases">
        <authorList>
            <person name="de Groot N.N."/>
        </authorList>
    </citation>
    <scope>NUCLEOTIDE SEQUENCE [LARGE SCALE GENOMIC DNA]</scope>
    <source>
        <strain evidence="3 4">D31d</strain>
    </source>
</reference>
<dbReference type="SMART" id="SM00327">
    <property type="entry name" value="VWA"/>
    <property type="match status" value="1"/>
</dbReference>
<dbReference type="Proteomes" id="UP000182257">
    <property type="component" value="Unassembled WGS sequence"/>
</dbReference>
<evidence type="ECO:0000259" key="2">
    <source>
        <dbReference type="PROSITE" id="PS50234"/>
    </source>
</evidence>
<dbReference type="EMBL" id="FNRF01000002">
    <property type="protein sequence ID" value="SEA37792.1"/>
    <property type="molecule type" value="Genomic_DNA"/>
</dbReference>